<evidence type="ECO:0000313" key="3">
    <source>
        <dbReference type="Proteomes" id="UP000626109"/>
    </source>
</evidence>
<feature type="compositionally biased region" description="Low complexity" evidence="1">
    <location>
        <begin position="227"/>
        <end position="247"/>
    </location>
</feature>
<evidence type="ECO:0000313" key="2">
    <source>
        <dbReference type="EMBL" id="CAE8686390.1"/>
    </source>
</evidence>
<comment type="caution">
    <text evidence="2">The sequence shown here is derived from an EMBL/GenBank/DDBJ whole genome shotgun (WGS) entry which is preliminary data.</text>
</comment>
<protein>
    <submittedName>
        <fullName evidence="2">Uncharacterized protein</fullName>
    </submittedName>
</protein>
<feature type="region of interest" description="Disordered" evidence="1">
    <location>
        <begin position="405"/>
        <end position="456"/>
    </location>
</feature>
<feature type="compositionally biased region" description="Polar residues" evidence="1">
    <location>
        <begin position="408"/>
        <end position="431"/>
    </location>
</feature>
<dbReference type="Proteomes" id="UP000626109">
    <property type="component" value="Unassembled WGS sequence"/>
</dbReference>
<feature type="region of interest" description="Disordered" evidence="1">
    <location>
        <begin position="284"/>
        <end position="313"/>
    </location>
</feature>
<name>A0A813JW21_POLGL</name>
<sequence length="564" mass="59787">MMVLEQLSAKFWCERGRVIGKVLAMQSFSKRPYSWKGGSADFAHPKILEQESKQTGLPFIFFAAFARFRLRDVADFDSGLPTSWLEVTASIVRYAVDKETPAGTYTGYWRSFPSEVARLVQVEQLQRHFELRVESASRCGLVFASSGAGGSSVGSGHVFKGGASSVSDVSPWGVTPASSVEPSRAGSPEPESRRRSPSRSPSPAPTLALMELRQRRLNVLRSSPTPSVYSVSASQKSSPHPSSDASTSAATSLSLACTALSSKPCTSRRAQTSQRGGASFCLSRMGTGDKSPHGDGSYSLSSSVSRPQTPHMSVDATPRNQIPLGPGSLLQAATVVAAMHPSRPQTPSHPSIVEMPVILRDSAAKAATTMPAISMSRPQTPAQPTRQEHGLPASVEVAAVAAALHASRPQTPAQSSRPQTPSGRQAQSVPRQANLADGLPGTRPGPGDADASDSLFGHFASGLGRVGTSAPGPRMRYRDLSPADIGRGLTQPLVQGQGGLPSAQHPLTMSRGFSQSAPNLADMRELLLPSRRCSRQVQAPDPCQWQARPSRAPLADCGRNLMAR</sequence>
<accession>A0A813JW21</accession>
<dbReference type="AlphaFoldDB" id="A0A813JW21"/>
<gene>
    <name evidence="2" type="ORF">PGLA2088_LOCUS24954</name>
</gene>
<feature type="region of interest" description="Disordered" evidence="1">
    <location>
        <begin position="166"/>
        <end position="205"/>
    </location>
</feature>
<reference evidence="2" key="1">
    <citation type="submission" date="2021-02" db="EMBL/GenBank/DDBJ databases">
        <authorList>
            <person name="Dougan E. K."/>
            <person name="Rhodes N."/>
            <person name="Thang M."/>
            <person name="Chan C."/>
        </authorList>
    </citation>
    <scope>NUCLEOTIDE SEQUENCE</scope>
</reference>
<dbReference type="EMBL" id="CAJNNW010026581">
    <property type="protein sequence ID" value="CAE8686390.1"/>
    <property type="molecule type" value="Genomic_DNA"/>
</dbReference>
<organism evidence="2 3">
    <name type="scientific">Polarella glacialis</name>
    <name type="common">Dinoflagellate</name>
    <dbReference type="NCBI Taxonomy" id="89957"/>
    <lineage>
        <taxon>Eukaryota</taxon>
        <taxon>Sar</taxon>
        <taxon>Alveolata</taxon>
        <taxon>Dinophyceae</taxon>
        <taxon>Suessiales</taxon>
        <taxon>Suessiaceae</taxon>
        <taxon>Polarella</taxon>
    </lineage>
</organism>
<proteinExistence type="predicted"/>
<feature type="region of interest" description="Disordered" evidence="1">
    <location>
        <begin position="221"/>
        <end position="247"/>
    </location>
</feature>
<evidence type="ECO:0000256" key="1">
    <source>
        <dbReference type="SAM" id="MobiDB-lite"/>
    </source>
</evidence>